<comment type="caution">
    <text evidence="2">The sequence shown here is derived from an EMBL/GenBank/DDBJ whole genome shotgun (WGS) entry which is preliminary data.</text>
</comment>
<keyword evidence="3" id="KW-1185">Reference proteome</keyword>
<feature type="region of interest" description="Disordered" evidence="1">
    <location>
        <begin position="174"/>
        <end position="203"/>
    </location>
</feature>
<feature type="non-terminal residue" evidence="2">
    <location>
        <position position="320"/>
    </location>
</feature>
<gene>
    <name evidence="2" type="ORF">Tco_0624937</name>
</gene>
<dbReference type="Proteomes" id="UP001151760">
    <property type="component" value="Unassembled WGS sequence"/>
</dbReference>
<dbReference type="EMBL" id="BQNB010008596">
    <property type="protein sequence ID" value="GJS51575.1"/>
    <property type="molecule type" value="Genomic_DNA"/>
</dbReference>
<protein>
    <submittedName>
        <fullName evidence="2">Uncharacterized protein</fullName>
    </submittedName>
</protein>
<evidence type="ECO:0000256" key="1">
    <source>
        <dbReference type="SAM" id="MobiDB-lite"/>
    </source>
</evidence>
<sequence length="320" mass="36633">MESCTKSRVEHNHGVWACVANIKECPKLNWFNNIRARYLPSLELEVLQAQEYDLHRRMVQIRAHTVDADERRASALVTGDDRESLPDLLLRVWFINWERAGDYERRSVRYKSLCEGQRVAQPASNSSCSLEQYSLVEQLCSILQVSNCSIDAVSSKSRAVDSIKQYSLKKEIDEQSQLASSEKPPSRSHLRTTMGKGSKRGEGVVYVTSREAREKFKARTIIGEENMKEPVPRELPPTPFLGHLKEEIGPVHDKEKIVRKEEQDYDIPLHDGVMQPLTPQKVHITPPDDDYVARATSPTLDKQLNEFEEECFDITRVADK</sequence>
<name>A0ABQ4WFE3_9ASTR</name>
<accession>A0ABQ4WFE3</accession>
<organism evidence="2 3">
    <name type="scientific">Tanacetum coccineum</name>
    <dbReference type="NCBI Taxonomy" id="301880"/>
    <lineage>
        <taxon>Eukaryota</taxon>
        <taxon>Viridiplantae</taxon>
        <taxon>Streptophyta</taxon>
        <taxon>Embryophyta</taxon>
        <taxon>Tracheophyta</taxon>
        <taxon>Spermatophyta</taxon>
        <taxon>Magnoliopsida</taxon>
        <taxon>eudicotyledons</taxon>
        <taxon>Gunneridae</taxon>
        <taxon>Pentapetalae</taxon>
        <taxon>asterids</taxon>
        <taxon>campanulids</taxon>
        <taxon>Asterales</taxon>
        <taxon>Asteraceae</taxon>
        <taxon>Asteroideae</taxon>
        <taxon>Anthemideae</taxon>
        <taxon>Anthemidinae</taxon>
        <taxon>Tanacetum</taxon>
    </lineage>
</organism>
<evidence type="ECO:0000313" key="3">
    <source>
        <dbReference type="Proteomes" id="UP001151760"/>
    </source>
</evidence>
<evidence type="ECO:0000313" key="2">
    <source>
        <dbReference type="EMBL" id="GJS51575.1"/>
    </source>
</evidence>
<reference evidence="2" key="1">
    <citation type="journal article" date="2022" name="Int. J. Mol. Sci.">
        <title>Draft Genome of Tanacetum Coccineum: Genomic Comparison of Closely Related Tanacetum-Family Plants.</title>
        <authorList>
            <person name="Yamashiro T."/>
            <person name="Shiraishi A."/>
            <person name="Nakayama K."/>
            <person name="Satake H."/>
        </authorList>
    </citation>
    <scope>NUCLEOTIDE SEQUENCE</scope>
</reference>
<proteinExistence type="predicted"/>
<reference evidence="2" key="2">
    <citation type="submission" date="2022-01" db="EMBL/GenBank/DDBJ databases">
        <authorList>
            <person name="Yamashiro T."/>
            <person name="Shiraishi A."/>
            <person name="Satake H."/>
            <person name="Nakayama K."/>
        </authorList>
    </citation>
    <scope>NUCLEOTIDE SEQUENCE</scope>
</reference>